<dbReference type="EMBL" id="BX284606">
    <property type="protein sequence ID" value="CCD64980.1"/>
    <property type="molecule type" value="Genomic_DNA"/>
</dbReference>
<dbReference type="InterPro" id="IPR017452">
    <property type="entry name" value="GPCR_Rhodpsn_7TM"/>
</dbReference>
<dbReference type="PROSITE" id="PS50262">
    <property type="entry name" value="G_PROTEIN_RECEP_F1_2"/>
    <property type="match status" value="1"/>
</dbReference>
<dbReference type="KEGG" id="cel:CELE_C17H11.1"/>
<protein>
    <submittedName>
        <fullName evidence="7">G-protein coupled receptors family 1 profile domain-containing protein</fullName>
    </submittedName>
</protein>
<evidence type="ECO:0000256" key="5">
    <source>
        <dbReference type="SAM" id="Phobius"/>
    </source>
</evidence>
<gene>
    <name evidence="7 9" type="ORF">C17H11.1</name>
    <name evidence="7" type="ORF">CELE_C17H11.1</name>
</gene>
<accession>P91064</accession>
<dbReference type="InterPro" id="IPR053093">
    <property type="entry name" value="GPCR-like"/>
</dbReference>
<evidence type="ECO:0000313" key="9">
    <source>
        <dbReference type="WormBase" id="C17H11.1"/>
    </source>
</evidence>
<evidence type="ECO:0000313" key="7">
    <source>
        <dbReference type="EMBL" id="CCD64980.1"/>
    </source>
</evidence>
<dbReference type="STRING" id="6239.C17H11.1.1"/>
<dbReference type="InParanoid" id="P91064"/>
<proteinExistence type="predicted"/>
<dbReference type="CTD" id="181075"/>
<evidence type="ECO:0000259" key="6">
    <source>
        <dbReference type="PROSITE" id="PS50262"/>
    </source>
</evidence>
<feature type="transmembrane region" description="Helical" evidence="5">
    <location>
        <begin position="52"/>
        <end position="70"/>
    </location>
</feature>
<dbReference type="eggNOG" id="KOG3656">
    <property type="taxonomic scope" value="Eukaryota"/>
</dbReference>
<dbReference type="GeneID" id="181075"/>
<evidence type="ECO:0000256" key="1">
    <source>
        <dbReference type="ARBA" id="ARBA00004370"/>
    </source>
</evidence>
<keyword evidence="2 5" id="KW-0812">Transmembrane</keyword>
<dbReference type="AGR" id="WB:WBGene00015921"/>
<keyword evidence="7" id="KW-0675">Receptor</keyword>
<evidence type="ECO:0000256" key="4">
    <source>
        <dbReference type="ARBA" id="ARBA00023136"/>
    </source>
</evidence>
<dbReference type="RefSeq" id="NP_509379.1">
    <property type="nucleotide sequence ID" value="NM_076978.6"/>
</dbReference>
<dbReference type="GO" id="GO:0004930">
    <property type="term" value="F:G protein-coupled receptor activity"/>
    <property type="evidence" value="ECO:0007669"/>
    <property type="project" value="InterPro"/>
</dbReference>
<reference evidence="7 8" key="1">
    <citation type="journal article" date="1998" name="Science">
        <title>Genome sequence of the nematode C. elegans: a platform for investigating biology.</title>
        <authorList>
            <consortium name="The C. elegans sequencing consortium"/>
            <person name="Sulson J.E."/>
            <person name="Waterston R."/>
        </authorList>
    </citation>
    <scope>NUCLEOTIDE SEQUENCE [LARGE SCALE GENOMIC DNA]</scope>
    <source>
        <strain evidence="7 8">Bristol N2</strain>
    </source>
</reference>
<dbReference type="PhylomeDB" id="P91064"/>
<feature type="domain" description="G-protein coupled receptors family 1 profile" evidence="6">
    <location>
        <begin position="67"/>
        <end position="355"/>
    </location>
</feature>
<dbReference type="UCSC" id="C17H11.1">
    <property type="organism name" value="c. elegans"/>
</dbReference>
<dbReference type="SUPFAM" id="SSF81321">
    <property type="entry name" value="Family A G protein-coupled receptor-like"/>
    <property type="match status" value="1"/>
</dbReference>
<feature type="transmembrane region" description="Helical" evidence="5">
    <location>
        <begin position="91"/>
        <end position="116"/>
    </location>
</feature>
<dbReference type="Gene3D" id="1.20.1070.10">
    <property type="entry name" value="Rhodopsin 7-helix transmembrane proteins"/>
    <property type="match status" value="1"/>
</dbReference>
<keyword evidence="4 5" id="KW-0472">Membrane</keyword>
<name>P91064_CAEEL</name>
<dbReference type="PANTHER" id="PTHR47760">
    <property type="entry name" value="G-PROTEIN COUPLED RECEPTOR B0563.6-LIKE PROTEIN-RELATED"/>
    <property type="match status" value="1"/>
</dbReference>
<dbReference type="Proteomes" id="UP000001940">
    <property type="component" value="Chromosome X"/>
</dbReference>
<keyword evidence="8" id="KW-1185">Reference proteome</keyword>
<feature type="transmembrane region" description="Helical" evidence="5">
    <location>
        <begin position="226"/>
        <end position="245"/>
    </location>
</feature>
<dbReference type="Bgee" id="WBGene00015921">
    <property type="expression patterns" value="Expressed in larva and 3 other cell types or tissues"/>
</dbReference>
<dbReference type="SMR" id="P91064"/>
<feature type="transmembrane region" description="Helical" evidence="5">
    <location>
        <begin position="298"/>
        <end position="322"/>
    </location>
</feature>
<dbReference type="PANTHER" id="PTHR47760:SF4">
    <property type="entry name" value="G-PROTEIN COUPLED RECEPTORS FAMILY 1 PROFILE DOMAIN-CONTAINING PROTEIN"/>
    <property type="match status" value="1"/>
</dbReference>
<dbReference type="PRINTS" id="PR00237">
    <property type="entry name" value="GPCRRHODOPSN"/>
</dbReference>
<dbReference type="PIR" id="T25552">
    <property type="entry name" value="T25552"/>
</dbReference>
<dbReference type="PaxDb" id="6239-C17H11.1"/>
<keyword evidence="3 5" id="KW-1133">Transmembrane helix</keyword>
<dbReference type="GO" id="GO:0016020">
    <property type="term" value="C:membrane"/>
    <property type="evidence" value="ECO:0007669"/>
    <property type="project" value="UniProtKB-SubCell"/>
</dbReference>
<sequence length="475" mass="54945">MLQNTTMSSLSCGFSTWIIPWLQIILNMDSFCMETNGTRAELSPELIKVKDAFTILQVTCCILGVFGNILNLQTLRSPSLQTVPFMYIKSLAIFDLIALTMILIHYCLVSTTKMAFVMYYTTYIEAPFINGFLISGLYCSFLLTLERYFLISRPHQKPTPFPREQARRRIYTMLALSFLIHLPMVLQRRLSVNENGEYVIKNNVELLCQEPNWSLYNYYKLIRECVRFLIVISMTIINIIIARKLQITKKRRRRLVRRSSPQNEIPNGISADSESNVNSFTMRREDSNLIRSFTEKKLTVLMISICVIFLLGNVPQIVVMILQNEAMETNFNFQLYRHCSNTLEVLNHCLNFYVFCIASSEYTRAFLLNCNCLQNMMYRFPRIARFVSRRRSSSVMVSSGGFGVANREYLSMESVQEEQKKWVVDPSTSPYSQTDSNLRSILVTGAREPRQKKSLTIVNHCAVEEDVNSHEVTQI</sequence>
<evidence type="ECO:0000313" key="8">
    <source>
        <dbReference type="Proteomes" id="UP000001940"/>
    </source>
</evidence>
<evidence type="ECO:0000256" key="3">
    <source>
        <dbReference type="ARBA" id="ARBA00022989"/>
    </source>
</evidence>
<dbReference type="OrthoDB" id="10033446at2759"/>
<feature type="transmembrane region" description="Helical" evidence="5">
    <location>
        <begin position="128"/>
        <end position="149"/>
    </location>
</feature>
<evidence type="ECO:0000256" key="2">
    <source>
        <dbReference type="ARBA" id="ARBA00022692"/>
    </source>
</evidence>
<dbReference type="CDD" id="cd14978">
    <property type="entry name" value="7tmA_FMRFamide_R-like"/>
    <property type="match status" value="1"/>
</dbReference>
<dbReference type="AlphaFoldDB" id="P91064"/>
<dbReference type="Pfam" id="PF00001">
    <property type="entry name" value="7tm_1"/>
    <property type="match status" value="1"/>
</dbReference>
<feature type="transmembrane region" description="Helical" evidence="5">
    <location>
        <begin position="170"/>
        <end position="186"/>
    </location>
</feature>
<comment type="subcellular location">
    <subcellularLocation>
        <location evidence="1">Membrane</location>
    </subcellularLocation>
</comment>
<dbReference type="WormBase" id="C17H11.1">
    <property type="protein sequence ID" value="CE29584"/>
    <property type="gene ID" value="WBGene00015921"/>
</dbReference>
<organism evidence="7 8">
    <name type="scientific">Caenorhabditis elegans</name>
    <dbReference type="NCBI Taxonomy" id="6239"/>
    <lineage>
        <taxon>Eukaryota</taxon>
        <taxon>Metazoa</taxon>
        <taxon>Ecdysozoa</taxon>
        <taxon>Nematoda</taxon>
        <taxon>Chromadorea</taxon>
        <taxon>Rhabditida</taxon>
        <taxon>Rhabditina</taxon>
        <taxon>Rhabditomorpha</taxon>
        <taxon>Rhabditoidea</taxon>
        <taxon>Rhabditidae</taxon>
        <taxon>Peloderinae</taxon>
        <taxon>Caenorhabditis</taxon>
    </lineage>
</organism>
<dbReference type="HOGENOM" id="CLU_575190_0_0_1"/>
<dbReference type="InterPro" id="IPR000276">
    <property type="entry name" value="GPCR_Rhodpsn"/>
</dbReference>
<dbReference type="OMA" id="PFMYIRS"/>